<dbReference type="Proteomes" id="UP000218231">
    <property type="component" value="Unassembled WGS sequence"/>
</dbReference>
<reference evidence="1 2" key="1">
    <citation type="journal article" date="2017" name="Curr. Biol.">
        <title>Genome architecture and evolution of a unichromosomal asexual nematode.</title>
        <authorList>
            <person name="Fradin H."/>
            <person name="Zegar C."/>
            <person name="Gutwein M."/>
            <person name="Lucas J."/>
            <person name="Kovtun M."/>
            <person name="Corcoran D."/>
            <person name="Baugh L.R."/>
            <person name="Kiontke K."/>
            <person name="Gunsalus K."/>
            <person name="Fitch D.H."/>
            <person name="Piano F."/>
        </authorList>
    </citation>
    <scope>NUCLEOTIDE SEQUENCE [LARGE SCALE GENOMIC DNA]</scope>
    <source>
        <strain evidence="1">PF1309</strain>
    </source>
</reference>
<accession>A0A2A2JLV7</accession>
<gene>
    <name evidence="1" type="ORF">WR25_20399</name>
</gene>
<keyword evidence="2" id="KW-1185">Reference proteome</keyword>
<organism evidence="1 2">
    <name type="scientific">Diploscapter pachys</name>
    <dbReference type="NCBI Taxonomy" id="2018661"/>
    <lineage>
        <taxon>Eukaryota</taxon>
        <taxon>Metazoa</taxon>
        <taxon>Ecdysozoa</taxon>
        <taxon>Nematoda</taxon>
        <taxon>Chromadorea</taxon>
        <taxon>Rhabditida</taxon>
        <taxon>Rhabditina</taxon>
        <taxon>Rhabditomorpha</taxon>
        <taxon>Rhabditoidea</taxon>
        <taxon>Rhabditidae</taxon>
        <taxon>Diploscapter</taxon>
    </lineage>
</organism>
<evidence type="ECO:0000313" key="1">
    <source>
        <dbReference type="EMBL" id="PAV62664.1"/>
    </source>
</evidence>
<evidence type="ECO:0000313" key="2">
    <source>
        <dbReference type="Proteomes" id="UP000218231"/>
    </source>
</evidence>
<proteinExistence type="predicted"/>
<name>A0A2A2JLV7_9BILA</name>
<protein>
    <submittedName>
        <fullName evidence="1">Uncharacterized protein</fullName>
    </submittedName>
</protein>
<dbReference type="AlphaFoldDB" id="A0A2A2JLV7"/>
<comment type="caution">
    <text evidence="1">The sequence shown here is derived from an EMBL/GenBank/DDBJ whole genome shotgun (WGS) entry which is preliminary data.</text>
</comment>
<dbReference type="OrthoDB" id="8251006at2759"/>
<sequence length="108" mass="12212">MQCQVSQDVLPPGGQFFFIAGAAAKPELTPQANGNKTLIYRSDPPEWRTDASVAYFKDKFYYLGGDTNRADSLMDGGVKRYIDYQTMNGNGLKSERFQKDEIHSELHR</sequence>
<dbReference type="STRING" id="2018661.A0A2A2JLV7"/>
<dbReference type="EMBL" id="LIAE01010351">
    <property type="protein sequence ID" value="PAV62664.1"/>
    <property type="molecule type" value="Genomic_DNA"/>
</dbReference>